<dbReference type="SMART" id="SM00382">
    <property type="entry name" value="AAA"/>
    <property type="match status" value="2"/>
</dbReference>
<sequence>MDLEMDATKGGRGFGHRVGAQRQKAGPDKSIMTLPENIEGLYDMWPTILAALTATTTTSDKNISKFILQHARGILENSWSKVKSGTITVEMLLQLKKKWDTHLVQMMTMLSLDHHKFLGDLQFAIKKIEIFKMFLMLLKKFASSNYIGLPTALSIKADELLLGNHEKRFLNSLCIYDVDDGWIFPSFPEYEAKMIIPMIVQFTIMSSEELMNDIFYYELKQLMKNVTQETSLEDVYYDVWAPLFDHCCTIADELKRESITLSSLSMIFRSVEYADSERIIIRLLLAVEKSRAQCTTDIGLLVDLCVKDDMSNLIEKIETKPLDMQCVKELSKKITDWSNVQAFSFEADQLLEIFEVYDLEVQSLVYHFSKQGIQDFLQQKLKSVTDDDNKILSFLKESRLVNFRIKESMMKLGKCKDLRLFIRSKSKDVSEIERFIQIALDIVAGDGAEMQDRLIDLSELCEKFHPLLYQLDFYTKTQDVDTIRNLFQQTWESLKSHSDPLTLTESCVSNVKWYQFFVGNLQRAEDSRAVKQLRDINEHGEYTVSTTEYVQECTVSLTICSDDPHVFKKLWSLDDLHEIESKLVLITRKTSEWVDAKNFFQEMLIRVCQICDVVQKLKENGHMNYLEWTMTLDCFSFLNDVESLDKEIEKLEQVLSSWIGYVWRCRYSYSELNFYKTSQLIVLREELTKVKKSEIHEISLQALHLLNSVIGKPLESELVRKALQKGDVSLNQESSCTEGEFDTMELETDDIEPEIISKVSQSLGKVQSNDAMNKLYEYLVSLGYPDYLILEALFNVKISNIHEIILWCDELDEDDIDRYQKEWMVNDFVTKKSSLSKTESASDSLHSFSPEYFDGIDISHVARYFYKRMESNGFENFADESNFISLESLGRFLEAIATQREYLDERAFLKPFEQGMPNLVITSADNIFICTLKIYSAGQNSSLPTFDEVFLCSESTTLEEVTIFWMRVLSNQKNSQIYCLLHAEKLPCLIAEESLDLLKYLSQRNKGYKLVIICSNEEEGKSSIISHLYSFQREWNLVADQDMEQLEKYLWQNVIKVNNKSYVNATDVDINHSQVRIFTSKQAGVGKSLSVRKLKDQLVIKFREKGLISEKQTQKALVTLPLHGPEVTADEVLSMLLKEDSDLKSCIIHLDIPIRVLQSIDDIIFSLLILGGLTDSKGNVWRTHPSQLYAIELTIPSAKSYIWKFAQTRRGVNLLKLFPNTECLTPKQLCDSMTDDSIAIELQTPMYQRVYQYLQLLEQKDSRLEKFIFVGTLEGSDKKCLDTIIRHINLSIPTWKDIHHFVCFLNMQLTACEQSNIIKEVPGLKTFIVHFITMMSRDFATSSMSTGSTDNILNQYVPRRRWDESMHSYLFFNKNQTSVTHVGLKLERKNSLIVLQDTYTQKVVKADITQELSEFLTKSVKIPNQSTSKCSDNELIERLLEFMNIKSDKIESPDETYVLTEDNLTKIMAIQTRFRCQIPVVLMGETGCGKTHLIRFMCKFATNKKKVKNMFILKVHGGTTEDDVIKCVNEAETAALENRKHKIDTVVFFDEANTSDVISLIKEIMCDGRCRGKLVPPFLKFVAACNPYRKHSDEMIKKLRGAGLRWQDEEAGNNAEKLGEIPLRDLVYQVLELPDSMKALIYDFGQLKYETERDYILQMARNKLQKKDEVSHDYVIAIGEVLAKCQDFSKQMKDERSFVSLRDVDRVLVLFIYFLDVFTNVFQINGHDNVDKITRSLLLALSVAYLARMASRDAFLTEVLGCIKPPLHFVDLQEYEKIVKKYQEKLLDCMEIENNIAKNAALRENIFMMFVCIELRIPLFLVGKPGSSKSLAKAIIENSLKGKNSKKTIMKQFKQIHLHSHQCSGLSTPASITEVFVNAKNFQEKRDTTTFVSVVVLDEVGLAEASPYLPLKALHPLLEDGTEGSGSDDQRISREKRVAFIGISNWALDPAKMNRGIMVTRTEPSIQDLKESAIGICSDKGDNDPVLNRLRPYFIELASAYKSICDLQIREFFGLRDFYSLIKMLYWMSEETGSILTRPQLEHAVRRNFSGFDEFDTVAIFQLQELKKQFRNKDVVVLKCCSTGQFLSIDGNDDVVFSTNQLKNIFEHYIVTKCLQDFNTSQFSLESSIQQAEPFVLFGSSFPKDKEFTQIASPDAIVRSIYNDCMNKKYQQIYFVHQEHSSLADLINRIPPDNQTLLQVTTHAPILSQTEFEELGNHIQIEKENMTRLYLEAFQTEQDFINSIDIMIRNGESHEHCVIFECERAHENGNLISCCRYHLTDKFREAAKSGYLSTRFILLIHLPKKCLKSNFVSFQGHPWLCYHVDAIVPTENSVPLNQILSGEVYSMSDIYYDEKDYALTDSLASVGDTNDCQPFENSQLLPCTKPQKIDLCKRLYLQISKAASNPEQVNQLSQIIPQKILFPLRTDETTFHSQTIRLIKGILKDRELKEGTNALQKWILDESMNMTKLQEAGTFQNAVVRRFDDIIIPIFAKIISIIDKYANLKLLSRIETELEQLWLNLYNSNYFTRLVISKLQSTPDDGFSTNTASSKQFSCHFPFFWLLNDIVKENPNKDSEELMALLQDKDYDLFKNFESLPENTISSLARFYVHDFVHLLDTKGQAVDEVYYEVLEECMITMSGIFSSNELNVTSLFQIVFNVRKVYFESNSFFDLFFELIMLVPSTIYKMKSKRNDSNIQILLVEALEMVLNSPFLDVQVPLMSKKGVSLQEWMQRQYESHKVISSIVEECLIIPPKVMEAEKWQMIKQSCWSFFLEVLSSLCFDGNIYNEKLVDSLIQAVFSTSTTPHDWKDQKLCTYLHNHMEEMTYLQFFTIKLILKYECITIQSKLSNTIEKNTLPNLQNFIGIVLANMKATVAILSGEIISVTDNLLGEGHSLLIQSKTSLLSQCLAVAKFTSGLELSAKKIHESVHNPLFDIKADPDIAYLFNEVESYCLANDLNDDQTTEGPLWYLIRYIIKTFGSISLMKIFRNCYFNWTSPSENFRQNEEFMDIVAIYNPTYQVIRSAISRAATGDFGELNLTVNDLDSTFAVPLALALFERVKLSYATDNPSKKLSSEILENFRDFAKTCQLFTKDQEVLHIVDELLQNQQCSVFPSMQARKDEHEDSIYQMIVVHSVLTILANKKTGHMRMLSNFLSSPEALKLESFCIHCGRIIQYSSKSLAPVDKFTENEASFGYIPLNDMERNPPTGFLSNASYAIIRCIMHSCLLWSSCNGKNISPLMNGKLDLPLPEYNSFFWGQIKKDIQQLSSITGHSIDEAALLVHLVLKQINEKGHRVQLTGQNVVGNLVKLNDRRKWEEQFYDCYIESVVKVHRFEAMTFLPDIFKMLKITQKAISQFDFDEKTQGTIENMPFREFVNQIDDQQKDDYESYFVSFQRAWELCHHELNNGRLFELKNNSIQVEISKEMKMKYLIPTTYGPGVITTGLIDHLIISHNKFIRLCRKFVEDSLKKNWLWQSPKVPLQELSSKHFVKCSDEFVRLVQSHSVYTISNGNVTIQINDLGIIERDFVQEFVLGKPIITQVLDIPQVIWKRPVHNTQIIAAVKKNIPQQALPPQVRSGILMDLKDDLAEMTVLCETIETVMRFLQIKKEPAKKKLKEYVENDLIIIGKLRSEKITDFCCLEHVVPLWRFLNVERAKYRVRNEEDSFSVKMDFMEKIDDEQQKVSLEAAISKMTNIDNMLEVMYEMIQTYVQTCNLEDKHKQLREVLFDYVHQTKSEPISHLMEFFPPDIELSQVVCAWKEIVRLQDATKKKIR</sequence>
<dbReference type="CDD" id="cd00009">
    <property type="entry name" value="AAA"/>
    <property type="match status" value="1"/>
</dbReference>
<evidence type="ECO:0000313" key="3">
    <source>
        <dbReference type="EnsemblMetazoa" id="Aqu2.1.21939_001"/>
    </source>
</evidence>
<dbReference type="Gene3D" id="3.40.50.300">
    <property type="entry name" value="P-loop containing nucleotide triphosphate hydrolases"/>
    <property type="match status" value="2"/>
</dbReference>
<dbReference type="GO" id="GO:0016887">
    <property type="term" value="F:ATP hydrolysis activity"/>
    <property type="evidence" value="ECO:0007669"/>
    <property type="project" value="InterPro"/>
</dbReference>
<dbReference type="InterPro" id="IPR003593">
    <property type="entry name" value="AAA+_ATPase"/>
</dbReference>
<dbReference type="InParanoid" id="A0A1X7U3A9"/>
<evidence type="ECO:0000256" key="1">
    <source>
        <dbReference type="SAM" id="MobiDB-lite"/>
    </source>
</evidence>
<proteinExistence type="predicted"/>
<dbReference type="eggNOG" id="ENOG502QQ65">
    <property type="taxonomic scope" value="Eukaryota"/>
</dbReference>
<evidence type="ECO:0000259" key="2">
    <source>
        <dbReference type="SMART" id="SM00382"/>
    </source>
</evidence>
<dbReference type="InterPro" id="IPR031248">
    <property type="entry name" value="RNF213"/>
</dbReference>
<feature type="region of interest" description="Disordered" evidence="1">
    <location>
        <begin position="1"/>
        <end position="27"/>
    </location>
</feature>
<dbReference type="GO" id="GO:0004842">
    <property type="term" value="F:ubiquitin-protein transferase activity"/>
    <property type="evidence" value="ECO:0007669"/>
    <property type="project" value="InterPro"/>
</dbReference>
<feature type="domain" description="AAA+ ATPase" evidence="2">
    <location>
        <begin position="1815"/>
        <end position="1964"/>
    </location>
</feature>
<name>A0A1X7U3A9_AMPQE</name>
<dbReference type="OrthoDB" id="2423195at2759"/>
<dbReference type="PANTHER" id="PTHR22605">
    <property type="entry name" value="RZ-TYPE DOMAIN-CONTAINING PROTEIN"/>
    <property type="match status" value="1"/>
</dbReference>
<organism evidence="3">
    <name type="scientific">Amphimedon queenslandica</name>
    <name type="common">Sponge</name>
    <dbReference type="NCBI Taxonomy" id="400682"/>
    <lineage>
        <taxon>Eukaryota</taxon>
        <taxon>Metazoa</taxon>
        <taxon>Porifera</taxon>
        <taxon>Demospongiae</taxon>
        <taxon>Heteroscleromorpha</taxon>
        <taxon>Haplosclerida</taxon>
        <taxon>Niphatidae</taxon>
        <taxon>Amphimedon</taxon>
    </lineage>
</organism>
<dbReference type="InterPro" id="IPR027417">
    <property type="entry name" value="P-loop_NTPase"/>
</dbReference>
<dbReference type="EnsemblMetazoa" id="Aqu2.1.21939_001">
    <property type="protein sequence ID" value="Aqu2.1.21939_001"/>
    <property type="gene ID" value="Aqu2.1.21939"/>
</dbReference>
<reference evidence="3" key="1">
    <citation type="submission" date="2017-05" db="UniProtKB">
        <authorList>
            <consortium name="EnsemblMetazoa"/>
        </authorList>
    </citation>
    <scope>IDENTIFICATION</scope>
</reference>
<dbReference type="PANTHER" id="PTHR22605:SF16">
    <property type="entry name" value="E3 UBIQUITIN-PROTEIN LIGASE RNF213"/>
    <property type="match status" value="1"/>
</dbReference>
<dbReference type="SUPFAM" id="SSF52540">
    <property type="entry name" value="P-loop containing nucleoside triphosphate hydrolases"/>
    <property type="match status" value="2"/>
</dbReference>
<feature type="domain" description="AAA+ ATPase" evidence="2">
    <location>
        <begin position="1476"/>
        <end position="1638"/>
    </location>
</feature>
<protein>
    <recommendedName>
        <fullName evidence="2">AAA+ ATPase domain-containing protein</fullName>
    </recommendedName>
</protein>
<accession>A0A1X7U3A9</accession>